<feature type="compositionally biased region" description="Low complexity" evidence="1">
    <location>
        <begin position="69"/>
        <end position="78"/>
    </location>
</feature>
<name>A0A6J4RNU2_9ACTN</name>
<organism evidence="2">
    <name type="scientific">uncultured Rubrobacteraceae bacterium</name>
    <dbReference type="NCBI Taxonomy" id="349277"/>
    <lineage>
        <taxon>Bacteria</taxon>
        <taxon>Bacillati</taxon>
        <taxon>Actinomycetota</taxon>
        <taxon>Rubrobacteria</taxon>
        <taxon>Rubrobacterales</taxon>
        <taxon>Rubrobacteraceae</taxon>
        <taxon>environmental samples</taxon>
    </lineage>
</organism>
<feature type="region of interest" description="Disordered" evidence="1">
    <location>
        <begin position="46"/>
        <end position="78"/>
    </location>
</feature>
<evidence type="ECO:0000256" key="1">
    <source>
        <dbReference type="SAM" id="MobiDB-lite"/>
    </source>
</evidence>
<protein>
    <submittedName>
        <fullName evidence="2">Uncharacterized protein</fullName>
    </submittedName>
</protein>
<feature type="non-terminal residue" evidence="2">
    <location>
        <position position="1"/>
    </location>
</feature>
<proteinExistence type="predicted"/>
<dbReference type="EMBL" id="CADCVK010000202">
    <property type="protein sequence ID" value="CAA9477373.1"/>
    <property type="molecule type" value="Genomic_DNA"/>
</dbReference>
<dbReference type="AlphaFoldDB" id="A0A6J4RNU2"/>
<gene>
    <name evidence="2" type="ORF">AVDCRST_MAG12-1273</name>
</gene>
<sequence length="78" mass="8856">GRMDRHRTLARGGSRARKRPARGQEARLLGMDALRRLRGVLYGVQHKGRGRGRPARRGVLPPRLHRLPRPLLRSPQGI</sequence>
<feature type="non-terminal residue" evidence="2">
    <location>
        <position position="78"/>
    </location>
</feature>
<feature type="compositionally biased region" description="Basic residues" evidence="1">
    <location>
        <begin position="8"/>
        <end position="21"/>
    </location>
</feature>
<accession>A0A6J4RNU2</accession>
<evidence type="ECO:0000313" key="2">
    <source>
        <dbReference type="EMBL" id="CAA9477373.1"/>
    </source>
</evidence>
<feature type="compositionally biased region" description="Basic residues" evidence="1">
    <location>
        <begin position="46"/>
        <end position="56"/>
    </location>
</feature>
<feature type="region of interest" description="Disordered" evidence="1">
    <location>
        <begin position="1"/>
        <end position="25"/>
    </location>
</feature>
<reference evidence="2" key="1">
    <citation type="submission" date="2020-02" db="EMBL/GenBank/DDBJ databases">
        <authorList>
            <person name="Meier V. D."/>
        </authorList>
    </citation>
    <scope>NUCLEOTIDE SEQUENCE</scope>
    <source>
        <strain evidence="2">AVDCRST_MAG12</strain>
    </source>
</reference>